<feature type="transmembrane region" description="Helical" evidence="3">
    <location>
        <begin position="195"/>
        <end position="217"/>
    </location>
</feature>
<feature type="region of interest" description="Disordered" evidence="2">
    <location>
        <begin position="1"/>
        <end position="90"/>
    </location>
</feature>
<evidence type="ECO:0008006" key="6">
    <source>
        <dbReference type="Google" id="ProtNLM"/>
    </source>
</evidence>
<dbReference type="Pfam" id="PF03780">
    <property type="entry name" value="Asp23"/>
    <property type="match status" value="1"/>
</dbReference>
<organism evidence="4 5">
    <name type="scientific">Micromonospora lupini str. Lupac 08</name>
    <dbReference type="NCBI Taxonomy" id="1150864"/>
    <lineage>
        <taxon>Bacteria</taxon>
        <taxon>Bacillati</taxon>
        <taxon>Actinomycetota</taxon>
        <taxon>Actinomycetes</taxon>
        <taxon>Micromonosporales</taxon>
        <taxon>Micromonosporaceae</taxon>
        <taxon>Micromonospora</taxon>
    </lineage>
</organism>
<dbReference type="eggNOG" id="ENOG5033MQF">
    <property type="taxonomic scope" value="Bacteria"/>
</dbReference>
<accession>I0L4W2</accession>
<keyword evidence="3" id="KW-1133">Transmembrane helix</keyword>
<comment type="caution">
    <text evidence="4">The sequence shown here is derived from an EMBL/GenBank/DDBJ whole genome shotgun (WGS) entry which is preliminary data.</text>
</comment>
<evidence type="ECO:0000256" key="3">
    <source>
        <dbReference type="SAM" id="Phobius"/>
    </source>
</evidence>
<name>I0L4W2_9ACTN</name>
<protein>
    <recommendedName>
        <fullName evidence="6">Asp23/Gls24 family envelope stress response protein</fullName>
    </recommendedName>
</protein>
<gene>
    <name evidence="4" type="ORF">MILUP08_43771</name>
</gene>
<keyword evidence="5" id="KW-1185">Reference proteome</keyword>
<evidence type="ECO:0000313" key="5">
    <source>
        <dbReference type="Proteomes" id="UP000003448"/>
    </source>
</evidence>
<evidence type="ECO:0000256" key="1">
    <source>
        <dbReference type="ARBA" id="ARBA00005721"/>
    </source>
</evidence>
<feature type="transmembrane region" description="Helical" evidence="3">
    <location>
        <begin position="245"/>
        <end position="265"/>
    </location>
</feature>
<dbReference type="AlphaFoldDB" id="I0L4W2"/>
<dbReference type="STRING" id="1150864.MILUP08_43771"/>
<evidence type="ECO:0000256" key="2">
    <source>
        <dbReference type="SAM" id="MobiDB-lite"/>
    </source>
</evidence>
<keyword evidence="3" id="KW-0812">Transmembrane</keyword>
<keyword evidence="3" id="KW-0472">Membrane</keyword>
<comment type="similarity">
    <text evidence="1">Belongs to the asp23 family.</text>
</comment>
<reference evidence="5" key="1">
    <citation type="journal article" date="2012" name="J. Bacteriol.">
        <title>Genome Sequence of Micromonospora lupini Lupac 08, Isolated from Root Nodules of Lupinus angustifolius.</title>
        <authorList>
            <person name="Alonso-Vega P."/>
            <person name="Normand P."/>
            <person name="Bacigalupe R."/>
            <person name="Pujic P."/>
            <person name="Lajus A."/>
            <person name="Vallenet D."/>
            <person name="Carro L."/>
            <person name="Coll P."/>
            <person name="Trujillo M.E."/>
        </authorList>
    </citation>
    <scope>NUCLEOTIDE SEQUENCE [LARGE SCALE GENOMIC DNA]</scope>
    <source>
        <strain evidence="5">Lupac 08</strain>
    </source>
</reference>
<dbReference type="Proteomes" id="UP000003448">
    <property type="component" value="Unassembled WGS sequence"/>
</dbReference>
<dbReference type="RefSeq" id="WP_007460543.1">
    <property type="nucleotide sequence ID" value="NZ_HF570108.1"/>
</dbReference>
<evidence type="ECO:0000313" key="4">
    <source>
        <dbReference type="EMBL" id="CCH18859.1"/>
    </source>
</evidence>
<sequence>MSRQQFGTHAASGPAPRRPRAESPRRPRQPRPAGDPAIRRRPSADRAGRHHRLPLRPTAIRPTATADPTGGRGSRRAADRSTGDTGAAAEVGRIAADAAGRVPGVSDVRPATVRVGDRSVGLDLHLVIEYGHSVPAVADAVRRTVAEQVLAGTGRAVATVTITVRDLAVPGADDDTPSRPPVVRPELSTATANRAATALLAVVLLAAGVLLAVQALLVTMGRPTPLLIRPGWYDALTTTRWHDPAVRGTAGAAVLLGLLILVAQLRRWTPVRLRVDAHDGWHLRRRCVERRLTDAADTVPGVRATRVRVRRHGDRWRPRLRATGDPAARAEVEFAVRQELRQLASPRAERVEIRLLPRRRPA</sequence>
<dbReference type="EMBL" id="CAIE01000028">
    <property type="protein sequence ID" value="CCH18859.1"/>
    <property type="molecule type" value="Genomic_DNA"/>
</dbReference>
<proteinExistence type="inferred from homology"/>
<dbReference type="InterPro" id="IPR005531">
    <property type="entry name" value="Asp23"/>
</dbReference>